<comment type="caution">
    <text evidence="3">The sequence shown here is derived from an EMBL/GenBank/DDBJ whole genome shotgun (WGS) entry which is preliminary data.</text>
</comment>
<proteinExistence type="predicted"/>
<sequence>MRRSLRIIVRSVLVLSLVIVALGLWKREEFTRLLAVNSLFAEEKIVGNFSNMEGAFETTPLARGGKAISPLPQGAEMTFPAGTDQWIKDRAITSLLVLQGGQIRHESYYLGTAPNDRRISWSVAKSYLSALFGVLMEEGAVASIDDPVTKYVPLLKGSAYDGASIRNVLNMASGVTFDEDYLDYDSDINRMGRVIALGGTLDQFAADLKESFATPGDTWQYVSIDTHVIGMVIRGATGRDVPSLLTEKILAPLGLERDGYYITDGAGVAFVLGGLNFMARDFARFGSMIAQDGNYGGQQVVPAGWIAESTRASAPTKPGQTGYGYQWWIPKDAHEGEFFARGVYGQYFYIDRSRDVVIVSTGADRKFREQGVNESNIEMFRKLVKFL</sequence>
<dbReference type="RefSeq" id="WP_157024810.1">
    <property type="nucleotide sequence ID" value="NZ_WQLV01000026.1"/>
</dbReference>
<dbReference type="EMBL" id="WQLV01000026">
    <property type="protein sequence ID" value="MVO18611.1"/>
    <property type="molecule type" value="Genomic_DNA"/>
</dbReference>
<organism evidence="3 4">
    <name type="scientific">Parasedimentitalea huanghaiensis</name>
    <dbReference type="NCBI Taxonomy" id="2682100"/>
    <lineage>
        <taxon>Bacteria</taxon>
        <taxon>Pseudomonadati</taxon>
        <taxon>Pseudomonadota</taxon>
        <taxon>Alphaproteobacteria</taxon>
        <taxon>Rhodobacterales</taxon>
        <taxon>Paracoccaceae</taxon>
        <taxon>Parasedimentitalea</taxon>
    </lineage>
</organism>
<dbReference type="Proteomes" id="UP000478892">
    <property type="component" value="Unassembled WGS sequence"/>
</dbReference>
<gene>
    <name evidence="3" type="ORF">GO984_22640</name>
</gene>
<keyword evidence="1" id="KW-1133">Transmembrane helix</keyword>
<name>A0A6L6WM93_9RHOB</name>
<dbReference type="Gene3D" id="3.40.710.10">
    <property type="entry name" value="DD-peptidase/beta-lactamase superfamily"/>
    <property type="match status" value="1"/>
</dbReference>
<feature type="domain" description="Beta-lactamase-related" evidence="2">
    <location>
        <begin position="94"/>
        <end position="359"/>
    </location>
</feature>
<evidence type="ECO:0000256" key="1">
    <source>
        <dbReference type="SAM" id="Phobius"/>
    </source>
</evidence>
<dbReference type="InterPro" id="IPR012338">
    <property type="entry name" value="Beta-lactam/transpept-like"/>
</dbReference>
<dbReference type="PANTHER" id="PTHR43283:SF14">
    <property type="entry name" value="BLL8153 PROTEIN"/>
    <property type="match status" value="1"/>
</dbReference>
<dbReference type="SUPFAM" id="SSF56601">
    <property type="entry name" value="beta-lactamase/transpeptidase-like"/>
    <property type="match status" value="1"/>
</dbReference>
<evidence type="ECO:0000313" key="4">
    <source>
        <dbReference type="Proteomes" id="UP000478892"/>
    </source>
</evidence>
<accession>A0A6L6WM93</accession>
<dbReference type="InterPro" id="IPR001466">
    <property type="entry name" value="Beta-lactam-related"/>
</dbReference>
<dbReference type="InterPro" id="IPR050789">
    <property type="entry name" value="Diverse_Enzym_Activities"/>
</dbReference>
<feature type="transmembrane region" description="Helical" evidence="1">
    <location>
        <begin position="7"/>
        <end position="25"/>
    </location>
</feature>
<evidence type="ECO:0000259" key="2">
    <source>
        <dbReference type="Pfam" id="PF00144"/>
    </source>
</evidence>
<keyword evidence="1" id="KW-0812">Transmembrane</keyword>
<keyword evidence="1" id="KW-0472">Membrane</keyword>
<dbReference type="PANTHER" id="PTHR43283">
    <property type="entry name" value="BETA-LACTAMASE-RELATED"/>
    <property type="match status" value="1"/>
</dbReference>
<dbReference type="Pfam" id="PF00144">
    <property type="entry name" value="Beta-lactamase"/>
    <property type="match status" value="1"/>
</dbReference>
<protein>
    <submittedName>
        <fullName evidence="3">Serine hydrolase</fullName>
    </submittedName>
</protein>
<keyword evidence="3" id="KW-0378">Hydrolase</keyword>
<evidence type="ECO:0000313" key="3">
    <source>
        <dbReference type="EMBL" id="MVO18611.1"/>
    </source>
</evidence>
<reference evidence="3 4" key="1">
    <citation type="submission" date="2019-12" db="EMBL/GenBank/DDBJ databases">
        <authorList>
            <person name="Zhang Y.-J."/>
        </authorList>
    </citation>
    <scope>NUCLEOTIDE SEQUENCE [LARGE SCALE GENOMIC DNA]</scope>
    <source>
        <strain evidence="3 4">CY05</strain>
    </source>
</reference>
<dbReference type="GO" id="GO:0016787">
    <property type="term" value="F:hydrolase activity"/>
    <property type="evidence" value="ECO:0007669"/>
    <property type="project" value="UniProtKB-KW"/>
</dbReference>
<dbReference type="AlphaFoldDB" id="A0A6L6WM93"/>
<keyword evidence="4" id="KW-1185">Reference proteome</keyword>